<evidence type="ECO:0000313" key="15">
    <source>
        <dbReference type="Proteomes" id="UP000704068"/>
    </source>
</evidence>
<feature type="domain" description="TonB-dependent receptor-like beta-barrel" evidence="12">
    <location>
        <begin position="304"/>
        <end position="731"/>
    </location>
</feature>
<keyword evidence="6 11" id="KW-0798">TonB box</keyword>
<dbReference type="InterPro" id="IPR000531">
    <property type="entry name" value="Beta-barrel_TonB"/>
</dbReference>
<evidence type="ECO:0000256" key="10">
    <source>
        <dbReference type="PROSITE-ProRule" id="PRU01360"/>
    </source>
</evidence>
<evidence type="ECO:0000259" key="13">
    <source>
        <dbReference type="Pfam" id="PF07715"/>
    </source>
</evidence>
<evidence type="ECO:0000259" key="12">
    <source>
        <dbReference type="Pfam" id="PF00593"/>
    </source>
</evidence>
<evidence type="ECO:0000256" key="6">
    <source>
        <dbReference type="ARBA" id="ARBA00023077"/>
    </source>
</evidence>
<dbReference type="SUPFAM" id="SSF56935">
    <property type="entry name" value="Porins"/>
    <property type="match status" value="1"/>
</dbReference>
<evidence type="ECO:0000313" key="14">
    <source>
        <dbReference type="EMBL" id="MBF0970361.1"/>
    </source>
</evidence>
<keyword evidence="5" id="KW-0732">Signal</keyword>
<organism evidence="14 15">
    <name type="scientific">Alloprevotella tannerae</name>
    <dbReference type="NCBI Taxonomy" id="76122"/>
    <lineage>
        <taxon>Bacteria</taxon>
        <taxon>Pseudomonadati</taxon>
        <taxon>Bacteroidota</taxon>
        <taxon>Bacteroidia</taxon>
        <taxon>Bacteroidales</taxon>
        <taxon>Prevotellaceae</taxon>
        <taxon>Alloprevotella</taxon>
    </lineage>
</organism>
<evidence type="ECO:0000256" key="5">
    <source>
        <dbReference type="ARBA" id="ARBA00022729"/>
    </source>
</evidence>
<keyword evidence="7 10" id="KW-0472">Membrane</keyword>
<keyword evidence="2 10" id="KW-0813">Transport</keyword>
<dbReference type="Proteomes" id="UP000704068">
    <property type="component" value="Unassembled WGS sequence"/>
</dbReference>
<evidence type="ECO:0000256" key="4">
    <source>
        <dbReference type="ARBA" id="ARBA00022692"/>
    </source>
</evidence>
<evidence type="ECO:0000256" key="1">
    <source>
        <dbReference type="ARBA" id="ARBA00004571"/>
    </source>
</evidence>
<dbReference type="GO" id="GO:0015344">
    <property type="term" value="F:siderophore uptake transmembrane transporter activity"/>
    <property type="evidence" value="ECO:0007669"/>
    <property type="project" value="TreeGrafter"/>
</dbReference>
<dbReference type="InterPro" id="IPR039426">
    <property type="entry name" value="TonB-dep_rcpt-like"/>
</dbReference>
<dbReference type="AlphaFoldDB" id="A0A929X003"/>
<dbReference type="Pfam" id="PF07715">
    <property type="entry name" value="Plug"/>
    <property type="match status" value="1"/>
</dbReference>
<reference evidence="14" key="1">
    <citation type="submission" date="2020-04" db="EMBL/GenBank/DDBJ databases">
        <title>Deep metagenomics examines the oral microbiome during advanced dental caries in children, revealing novel taxa and co-occurrences with host molecules.</title>
        <authorList>
            <person name="Baker J.L."/>
            <person name="Morton J.T."/>
            <person name="Dinis M."/>
            <person name="Alvarez R."/>
            <person name="Tran N.C."/>
            <person name="Knight R."/>
            <person name="Edlund A."/>
        </authorList>
    </citation>
    <scope>NUCLEOTIDE SEQUENCE</scope>
    <source>
        <strain evidence="14">JCVI_34_bin.1</strain>
    </source>
</reference>
<dbReference type="InterPro" id="IPR036942">
    <property type="entry name" value="Beta-barrel_TonB_sf"/>
</dbReference>
<keyword evidence="4 10" id="KW-0812">Transmembrane</keyword>
<evidence type="ECO:0000256" key="9">
    <source>
        <dbReference type="ARBA" id="ARBA00023237"/>
    </source>
</evidence>
<dbReference type="EMBL" id="JABZGR010000011">
    <property type="protein sequence ID" value="MBF0970361.1"/>
    <property type="molecule type" value="Genomic_DNA"/>
</dbReference>
<dbReference type="GO" id="GO:0009279">
    <property type="term" value="C:cell outer membrane"/>
    <property type="evidence" value="ECO:0007669"/>
    <property type="project" value="UniProtKB-SubCell"/>
</dbReference>
<dbReference type="Gene3D" id="2.40.170.20">
    <property type="entry name" value="TonB-dependent receptor, beta-barrel domain"/>
    <property type="match status" value="1"/>
</dbReference>
<proteinExistence type="inferred from homology"/>
<evidence type="ECO:0000256" key="7">
    <source>
        <dbReference type="ARBA" id="ARBA00023136"/>
    </source>
</evidence>
<dbReference type="Gene3D" id="2.170.130.10">
    <property type="entry name" value="TonB-dependent receptor, plug domain"/>
    <property type="match status" value="1"/>
</dbReference>
<keyword evidence="9 10" id="KW-0998">Cell outer membrane</keyword>
<gene>
    <name evidence="14" type="ORF">HXK21_04900</name>
</gene>
<evidence type="ECO:0000256" key="2">
    <source>
        <dbReference type="ARBA" id="ARBA00022448"/>
    </source>
</evidence>
<comment type="similarity">
    <text evidence="10 11">Belongs to the TonB-dependent receptor family.</text>
</comment>
<dbReference type="PROSITE" id="PS52016">
    <property type="entry name" value="TONB_DEPENDENT_REC_3"/>
    <property type="match status" value="1"/>
</dbReference>
<evidence type="ECO:0000256" key="3">
    <source>
        <dbReference type="ARBA" id="ARBA00022452"/>
    </source>
</evidence>
<keyword evidence="3 10" id="KW-1134">Transmembrane beta strand</keyword>
<evidence type="ECO:0000256" key="11">
    <source>
        <dbReference type="RuleBase" id="RU003357"/>
    </source>
</evidence>
<accession>A0A929X003</accession>
<comment type="subcellular location">
    <subcellularLocation>
        <location evidence="1 10">Cell outer membrane</location>
        <topology evidence="1 10">Multi-pass membrane protein</topology>
    </subcellularLocation>
</comment>
<name>A0A929X003_9BACT</name>
<evidence type="ECO:0000256" key="8">
    <source>
        <dbReference type="ARBA" id="ARBA00023170"/>
    </source>
</evidence>
<sequence>MAAQNAFAQQSDSLRTTSKPAILVLDSETRQPIQDALLSYAQSTFTADSTGLILLPSVPRRQEILKISALGYTTQALHWQDLTLSGGQRIVALRPYANNLREAVVRGTKNEVSVNAVASQINSRTISSAMGQSLASLLEKVGGVSSIQTGTSTAKPVIQGMYGNRILMINNGARQTGQQWGLDHAPEIDKNSSARIQVVKGAEAVRYGSEALGGIIILEQKPLPYGETNIGGSVSGLVGANGLRYNAVATIEGSMPFLRDLAWRVQGTYLNSGDARTADYVLNNTGYREQDVSLNLGYRHGPLRLETSYSLFDHKEGVMMSSQLGSEDLLRERIESGRPTYILPFSRHILYPYHRVVHHTAIGKAFLDGGKWGHFFWQTAFQNDIRKEFRVRRMNLSHIPAVSMTLTSFQNQLKWTKDYANWQSEAGISYLHIRNKNEAGTGVVSLIPNYTEYDAGAFLIQKYRKGIWSGEAGVRFDHQQTRAAGYDYTGKLYTGDHKFSNLSYNLGFHVQPSNAFSLTSNLGLAWRAPHVHELYSNGNELGSGMFVVGDANMKSEQSTKWIVSADYRSKLFGLKAEAFVQWINGYIYDEPTHQFITVISGSYPLFQYKQTDAFFRGFDAAFDLRPLKFLHYHLQTSLIWANERKTRAYLPYIPSWRVDQEVGLSDIKWGKTAPWISLRHRFVAKQRRFNPASDLVNFTPPAYHLFGVEAGAEWALGGRQKLRLSLTVDNLFNKLYKEYTNRSRYYAHDMGRDVRLQVNWLF</sequence>
<comment type="caution">
    <text evidence="14">The sequence shown here is derived from an EMBL/GenBank/DDBJ whole genome shotgun (WGS) entry which is preliminary data.</text>
</comment>
<keyword evidence="8 14" id="KW-0675">Receptor</keyword>
<dbReference type="PANTHER" id="PTHR30069">
    <property type="entry name" value="TONB-DEPENDENT OUTER MEMBRANE RECEPTOR"/>
    <property type="match status" value="1"/>
</dbReference>
<dbReference type="Pfam" id="PF00593">
    <property type="entry name" value="TonB_dep_Rec_b-barrel"/>
    <property type="match status" value="1"/>
</dbReference>
<dbReference type="InterPro" id="IPR037066">
    <property type="entry name" value="Plug_dom_sf"/>
</dbReference>
<dbReference type="InterPro" id="IPR012910">
    <property type="entry name" value="Plug_dom"/>
</dbReference>
<dbReference type="RefSeq" id="WP_303763762.1">
    <property type="nucleotide sequence ID" value="NZ_JABZGR010000011.1"/>
</dbReference>
<feature type="domain" description="TonB-dependent receptor plug" evidence="13">
    <location>
        <begin position="115"/>
        <end position="215"/>
    </location>
</feature>
<dbReference type="GO" id="GO:0044718">
    <property type="term" value="P:siderophore transmembrane transport"/>
    <property type="evidence" value="ECO:0007669"/>
    <property type="project" value="TreeGrafter"/>
</dbReference>
<protein>
    <submittedName>
        <fullName evidence="14">TonB-dependent receptor</fullName>
    </submittedName>
</protein>
<dbReference type="PANTHER" id="PTHR30069:SF29">
    <property type="entry name" value="HEMOGLOBIN AND HEMOGLOBIN-HAPTOGLOBIN-BINDING PROTEIN 1-RELATED"/>
    <property type="match status" value="1"/>
</dbReference>